<dbReference type="AlphaFoldDB" id="A0A177B542"/>
<keyword evidence="3 6" id="KW-0812">Transmembrane</keyword>
<dbReference type="PANTHER" id="PTHR23503:SF8">
    <property type="entry name" value="FACILITATED GLUCOSE TRANSPORTER PROTEIN 1"/>
    <property type="match status" value="1"/>
</dbReference>
<dbReference type="InterPro" id="IPR045263">
    <property type="entry name" value="GLUT"/>
</dbReference>
<sequence>MNVKSSSFSKPMLVNEKIICYFPSEATYYIYNIEMKMYITNFRLRIIPKHHRMEESPLLNSYLNYYDIPLINIYDIRKNKNNFYRYISHRSKRLLYSNDLWKRKKLVMISQIVGISKAFIQYLSYLLNLTSFLPIGRLIMGWNMDVGAQLSVMNDRKMVVCTIRMCRKVKFKFETFKNKQFYIPLLMAIGMYYIQQLCGINMIFFYSYAMYKNIFPNENYVPYAVIVTNFVSAISVLPTVFLIDKVGRRPLIIYSTICMIISMITVVVLNAYMVPSNTDKSNIILAILASIHYTV</sequence>
<proteinExistence type="predicted"/>
<dbReference type="GO" id="GO:0015149">
    <property type="term" value="F:hexose transmembrane transporter activity"/>
    <property type="evidence" value="ECO:0007669"/>
    <property type="project" value="TreeGrafter"/>
</dbReference>
<keyword evidence="5 6" id="KW-0472">Membrane</keyword>
<evidence type="ECO:0000313" key="7">
    <source>
        <dbReference type="EMBL" id="OAF69417.1"/>
    </source>
</evidence>
<reference evidence="7 8" key="1">
    <citation type="submission" date="2016-04" db="EMBL/GenBank/DDBJ databases">
        <title>The genome of Intoshia linei affirms orthonectids as highly simplified spiralians.</title>
        <authorList>
            <person name="Mikhailov K.V."/>
            <person name="Slusarev G.S."/>
            <person name="Nikitin M.A."/>
            <person name="Logacheva M.D."/>
            <person name="Penin A."/>
            <person name="Aleoshin V."/>
            <person name="Panchin Y.V."/>
        </authorList>
    </citation>
    <scope>NUCLEOTIDE SEQUENCE [LARGE SCALE GENOMIC DNA]</scope>
    <source>
        <strain evidence="7">Intl2013</strain>
        <tissue evidence="7">Whole animal</tissue>
    </source>
</reference>
<evidence type="ECO:0008006" key="9">
    <source>
        <dbReference type="Google" id="ProtNLM"/>
    </source>
</evidence>
<keyword evidence="4 6" id="KW-1133">Transmembrane helix</keyword>
<dbReference type="GO" id="GO:0016020">
    <property type="term" value="C:membrane"/>
    <property type="evidence" value="ECO:0007669"/>
    <property type="project" value="UniProtKB-SubCell"/>
</dbReference>
<feature type="transmembrane region" description="Helical" evidence="6">
    <location>
        <begin position="251"/>
        <end position="272"/>
    </location>
</feature>
<dbReference type="PANTHER" id="PTHR23503">
    <property type="entry name" value="SOLUTE CARRIER FAMILY 2"/>
    <property type="match status" value="1"/>
</dbReference>
<keyword evidence="2" id="KW-0813">Transport</keyword>
<evidence type="ECO:0000256" key="4">
    <source>
        <dbReference type="ARBA" id="ARBA00022989"/>
    </source>
</evidence>
<feature type="transmembrane region" description="Helical" evidence="6">
    <location>
        <begin position="181"/>
        <end position="208"/>
    </location>
</feature>
<dbReference type="Gene3D" id="1.20.1250.20">
    <property type="entry name" value="MFS general substrate transporter like domains"/>
    <property type="match status" value="1"/>
</dbReference>
<comment type="subcellular location">
    <subcellularLocation>
        <location evidence="1">Membrane</location>
    </subcellularLocation>
</comment>
<accession>A0A177B542</accession>
<dbReference type="InterPro" id="IPR005828">
    <property type="entry name" value="MFS_sugar_transport-like"/>
</dbReference>
<evidence type="ECO:0000256" key="5">
    <source>
        <dbReference type="ARBA" id="ARBA00023136"/>
    </source>
</evidence>
<dbReference type="OrthoDB" id="4540492at2759"/>
<dbReference type="EMBL" id="LWCA01000284">
    <property type="protein sequence ID" value="OAF69417.1"/>
    <property type="molecule type" value="Genomic_DNA"/>
</dbReference>
<gene>
    <name evidence="7" type="ORF">A3Q56_02795</name>
</gene>
<dbReference type="Proteomes" id="UP000078046">
    <property type="component" value="Unassembled WGS sequence"/>
</dbReference>
<evidence type="ECO:0000256" key="1">
    <source>
        <dbReference type="ARBA" id="ARBA00004370"/>
    </source>
</evidence>
<comment type="caution">
    <text evidence="7">The sequence shown here is derived from an EMBL/GenBank/DDBJ whole genome shotgun (WGS) entry which is preliminary data.</text>
</comment>
<evidence type="ECO:0000313" key="8">
    <source>
        <dbReference type="Proteomes" id="UP000078046"/>
    </source>
</evidence>
<name>A0A177B542_9BILA</name>
<feature type="transmembrane region" description="Helical" evidence="6">
    <location>
        <begin position="220"/>
        <end position="244"/>
    </location>
</feature>
<dbReference type="SUPFAM" id="SSF103473">
    <property type="entry name" value="MFS general substrate transporter"/>
    <property type="match status" value="1"/>
</dbReference>
<protein>
    <recommendedName>
        <fullName evidence="9">Major facilitator superfamily (MFS) profile domain-containing protein</fullName>
    </recommendedName>
</protein>
<organism evidence="7 8">
    <name type="scientific">Intoshia linei</name>
    <dbReference type="NCBI Taxonomy" id="1819745"/>
    <lineage>
        <taxon>Eukaryota</taxon>
        <taxon>Metazoa</taxon>
        <taxon>Spiralia</taxon>
        <taxon>Lophotrochozoa</taxon>
        <taxon>Mesozoa</taxon>
        <taxon>Orthonectida</taxon>
        <taxon>Rhopaluridae</taxon>
        <taxon>Intoshia</taxon>
    </lineage>
</organism>
<dbReference type="Pfam" id="PF00083">
    <property type="entry name" value="Sugar_tr"/>
    <property type="match status" value="1"/>
</dbReference>
<evidence type="ECO:0000256" key="3">
    <source>
        <dbReference type="ARBA" id="ARBA00022692"/>
    </source>
</evidence>
<dbReference type="InterPro" id="IPR036259">
    <property type="entry name" value="MFS_trans_sf"/>
</dbReference>
<evidence type="ECO:0000256" key="6">
    <source>
        <dbReference type="SAM" id="Phobius"/>
    </source>
</evidence>
<keyword evidence="8" id="KW-1185">Reference proteome</keyword>
<evidence type="ECO:0000256" key="2">
    <source>
        <dbReference type="ARBA" id="ARBA00022448"/>
    </source>
</evidence>